<protein>
    <submittedName>
        <fullName evidence="5">Uncharacterized protein</fullName>
    </submittedName>
</protein>
<sequence>MAPCFMPVCQFWGPWGQWTSCSATCGSAQRSRRRQCIGGNDCIGGNLENQDCGLSPCPEWSEWGSWEGCNQSCGRGLEKRFRRCEGGLSCPGMPVEERICDRGLCPYWGSWSRWSQCSTSCGGGVTIRTRECINGPGCDGEMENKQHCNTEQCPIWSEWTDWTLCPKRCGEEAARIRNRACYYKGVMFSGCEGPAQDQSPCPVTQCPKWREWGDWSECSQTCGQGTQIRTRTCDGNGCEGPTKEMRFCQISVCPYWGEWGQWSGCSVTCGLGVSKISGRLSRNTTPSPYLINGRSSRTSEEIFSSWSRKKRSFSRESAESVGCDGVDVERKTCDAGPCCYWDEWTDWSPCIGCGVSSISRRSRACNGGSMAHAQFQEDPLKSPYQLPSPSPYQLPSPSPYKSSPFGDLQPIIPVNFRGKRGAISQYLPGSECQCDGPAIDTRTCPSPPTCESTAEFSHDVYPTLKQIDPPPVCEWTEWGKWCGCENCRAGRENRRRFCDLPARRPGGPTRPDPNCHCSGTDIEERTCIVSEKCLAGISDVGAYPERPVRPSFPRAEETTSSVEFHQDQRPKHQRIGLAGSGFNEQKPVDYAGPIYSSVEISSIQKGPWNGKEDDGNSTTLGKAILVQDFKKDSLFSEDQTGNLIGDLCRWSKWSDWSECEASRLKQRNRFCIGANSRSSNVCQCMGLSVEETSCVPSLATSVEFIALSNQRPQKEKALITSRNEENEENEVNGAEEEALIIGKWSPCTATCGTAERLRRRRCECENESLCGSGITTETEGCEMPPCEENDLITSRPFPKFSIFW</sequence>
<dbReference type="Gene3D" id="2.20.100.10">
    <property type="entry name" value="Thrombospondin type-1 (TSP1) repeat"/>
    <property type="match status" value="7"/>
</dbReference>
<organism evidence="4 5">
    <name type="scientific">Mesorhabditis belari</name>
    <dbReference type="NCBI Taxonomy" id="2138241"/>
    <lineage>
        <taxon>Eukaryota</taxon>
        <taxon>Metazoa</taxon>
        <taxon>Ecdysozoa</taxon>
        <taxon>Nematoda</taxon>
        <taxon>Chromadorea</taxon>
        <taxon>Rhabditida</taxon>
        <taxon>Rhabditina</taxon>
        <taxon>Rhabditomorpha</taxon>
        <taxon>Rhabditoidea</taxon>
        <taxon>Rhabditidae</taxon>
        <taxon>Mesorhabditinae</taxon>
        <taxon>Mesorhabditis</taxon>
    </lineage>
</organism>
<dbReference type="AlphaFoldDB" id="A0AAF3EE74"/>
<dbReference type="InterPro" id="IPR036383">
    <property type="entry name" value="TSP1_rpt_sf"/>
</dbReference>
<dbReference type="PANTHER" id="PTHR22906:SF47">
    <property type="entry name" value="APPLE DOMAIN-CONTAINING PROTEIN"/>
    <property type="match status" value="1"/>
</dbReference>
<evidence type="ECO:0000256" key="2">
    <source>
        <dbReference type="ARBA" id="ARBA00023157"/>
    </source>
</evidence>
<evidence type="ECO:0000256" key="3">
    <source>
        <dbReference type="SAM" id="MobiDB-lite"/>
    </source>
</evidence>
<dbReference type="WBParaSite" id="MBELARI_LOCUS12252">
    <property type="protein sequence ID" value="MBELARI_LOCUS12252"/>
    <property type="gene ID" value="MBELARI_LOCUS12252"/>
</dbReference>
<keyword evidence="4" id="KW-1185">Reference proteome</keyword>
<reference evidence="5" key="1">
    <citation type="submission" date="2024-02" db="UniProtKB">
        <authorList>
            <consortium name="WormBaseParasite"/>
        </authorList>
    </citation>
    <scope>IDENTIFICATION</scope>
</reference>
<dbReference type="PANTHER" id="PTHR22906">
    <property type="entry name" value="PROPERDIN"/>
    <property type="match status" value="1"/>
</dbReference>
<feature type="region of interest" description="Disordered" evidence="3">
    <location>
        <begin position="380"/>
        <end position="401"/>
    </location>
</feature>
<keyword evidence="1" id="KW-0677">Repeat</keyword>
<dbReference type="Pfam" id="PF00090">
    <property type="entry name" value="TSP_1"/>
    <property type="match status" value="8"/>
</dbReference>
<evidence type="ECO:0000313" key="5">
    <source>
        <dbReference type="WBParaSite" id="MBELARI_LOCUS12252"/>
    </source>
</evidence>
<evidence type="ECO:0000313" key="4">
    <source>
        <dbReference type="Proteomes" id="UP000887575"/>
    </source>
</evidence>
<dbReference type="InterPro" id="IPR000884">
    <property type="entry name" value="TSP1_rpt"/>
</dbReference>
<dbReference type="InterPro" id="IPR052065">
    <property type="entry name" value="Compl_asym_regulator"/>
</dbReference>
<dbReference type="PROSITE" id="PS50092">
    <property type="entry name" value="TSP1"/>
    <property type="match status" value="10"/>
</dbReference>
<accession>A0AAF3EE74</accession>
<keyword evidence="2" id="KW-1015">Disulfide bond</keyword>
<name>A0AAF3EE74_9BILA</name>
<feature type="compositionally biased region" description="Pro residues" evidence="3">
    <location>
        <begin position="386"/>
        <end position="398"/>
    </location>
</feature>
<dbReference type="SUPFAM" id="SSF82895">
    <property type="entry name" value="TSP-1 type 1 repeat"/>
    <property type="match status" value="7"/>
</dbReference>
<dbReference type="SMART" id="SM00209">
    <property type="entry name" value="TSP1"/>
    <property type="match status" value="10"/>
</dbReference>
<evidence type="ECO:0000256" key="1">
    <source>
        <dbReference type="ARBA" id="ARBA00022737"/>
    </source>
</evidence>
<dbReference type="Proteomes" id="UP000887575">
    <property type="component" value="Unassembled WGS sequence"/>
</dbReference>
<proteinExistence type="predicted"/>